<evidence type="ECO:0000313" key="2">
    <source>
        <dbReference type="EMBL" id="MDX2965889.1"/>
    </source>
</evidence>
<name>A0AAP6BJH8_9ACTN</name>
<dbReference type="Proteomes" id="UP001282288">
    <property type="component" value="Unassembled WGS sequence"/>
</dbReference>
<dbReference type="Proteomes" id="UP001272987">
    <property type="component" value="Unassembled WGS sequence"/>
</dbReference>
<evidence type="ECO:0000313" key="5">
    <source>
        <dbReference type="Proteomes" id="UP001282288"/>
    </source>
</evidence>
<feature type="transmembrane region" description="Helical" evidence="1">
    <location>
        <begin position="7"/>
        <end position="27"/>
    </location>
</feature>
<keyword evidence="1" id="KW-0812">Transmembrane</keyword>
<accession>A0AAP6BJH8</accession>
<organism evidence="2 5">
    <name type="scientific">Streptomyces acidiscabies</name>
    <dbReference type="NCBI Taxonomy" id="42234"/>
    <lineage>
        <taxon>Bacteria</taxon>
        <taxon>Bacillati</taxon>
        <taxon>Actinomycetota</taxon>
        <taxon>Actinomycetes</taxon>
        <taxon>Kitasatosporales</taxon>
        <taxon>Streptomycetaceae</taxon>
        <taxon>Streptomyces</taxon>
    </lineage>
</organism>
<keyword evidence="4" id="KW-1185">Reference proteome</keyword>
<evidence type="ECO:0000313" key="3">
    <source>
        <dbReference type="EMBL" id="MDX3025283.1"/>
    </source>
</evidence>
<evidence type="ECO:0000313" key="4">
    <source>
        <dbReference type="Proteomes" id="UP001272987"/>
    </source>
</evidence>
<keyword evidence="1" id="KW-1133">Transmembrane helix</keyword>
<dbReference type="RefSeq" id="WP_010352178.1">
    <property type="nucleotide sequence ID" value="NZ_BCMK01000075.1"/>
</dbReference>
<gene>
    <name evidence="2" type="ORF">PV399_40190</name>
    <name evidence="3" type="ORF">PV666_46585</name>
</gene>
<dbReference type="EMBL" id="JARAWP010000045">
    <property type="protein sequence ID" value="MDX3025283.1"/>
    <property type="molecule type" value="Genomic_DNA"/>
</dbReference>
<evidence type="ECO:0000256" key="1">
    <source>
        <dbReference type="SAM" id="Phobius"/>
    </source>
</evidence>
<sequence>MRKPLIAGAQVVSGLTIVLLSLFGMITKEPYSILAPMLGTGLFVDGCRDLWTLRTRQRSEQQG</sequence>
<proteinExistence type="predicted"/>
<reference evidence="2 4" key="1">
    <citation type="journal article" date="2023" name="Microb. Genom.">
        <title>Mesoterricola silvestris gen. nov., sp. nov., Mesoterricola sediminis sp. nov., Geothrix oryzae sp. nov., Geothrix edaphica sp. nov., Geothrix rubra sp. nov., and Geothrix limicola sp. nov., six novel members of Acidobacteriota isolated from soils.</title>
        <authorList>
            <person name="Weisberg A.J."/>
            <person name="Pearce E."/>
            <person name="Kramer C.G."/>
            <person name="Chang J.H."/>
            <person name="Clarke C.R."/>
        </authorList>
    </citation>
    <scope>NUCLEOTIDE SEQUENCE</scope>
    <source>
        <strain evidence="3 4">NB05-1H</strain>
        <strain evidence="2">NRRL_B-16521</strain>
    </source>
</reference>
<dbReference type="AlphaFoldDB" id="A0AAP6BJH8"/>
<dbReference type="EMBL" id="JARAWC010000047">
    <property type="protein sequence ID" value="MDX2965889.1"/>
    <property type="molecule type" value="Genomic_DNA"/>
</dbReference>
<protein>
    <submittedName>
        <fullName evidence="2">Uncharacterized protein</fullName>
    </submittedName>
</protein>
<keyword evidence="1" id="KW-0472">Membrane</keyword>
<dbReference type="GeneID" id="69809545"/>
<comment type="caution">
    <text evidence="2">The sequence shown here is derived from an EMBL/GenBank/DDBJ whole genome shotgun (WGS) entry which is preliminary data.</text>
</comment>